<proteinExistence type="inferred from homology"/>
<dbReference type="OMA" id="SCACATI"/>
<dbReference type="GO" id="GO:0006357">
    <property type="term" value="P:regulation of transcription by RNA polymerase II"/>
    <property type="evidence" value="ECO:0007669"/>
    <property type="project" value="TreeGrafter"/>
</dbReference>
<dbReference type="GO" id="GO:0032454">
    <property type="term" value="F:histone H3K9 demethylase activity"/>
    <property type="evidence" value="ECO:0007669"/>
    <property type="project" value="InterPro"/>
</dbReference>
<evidence type="ECO:0000259" key="10">
    <source>
        <dbReference type="PROSITE" id="PS51184"/>
    </source>
</evidence>
<feature type="region of interest" description="Disordered" evidence="8">
    <location>
        <begin position="43"/>
        <end position="84"/>
    </location>
</feature>
<accession>A0A8T2TBZ4</accession>
<feature type="compositionally biased region" description="Basic and acidic residues" evidence="8">
    <location>
        <begin position="808"/>
        <end position="818"/>
    </location>
</feature>
<dbReference type="InterPro" id="IPR014977">
    <property type="entry name" value="WRC_dom"/>
</dbReference>
<keyword evidence="13" id="KW-1185">Reference proteome</keyword>
<feature type="region of interest" description="Disordered" evidence="8">
    <location>
        <begin position="119"/>
        <end position="278"/>
    </location>
</feature>
<evidence type="ECO:0000256" key="4">
    <source>
        <dbReference type="ARBA" id="ARBA00023015"/>
    </source>
</evidence>
<dbReference type="GO" id="GO:0000785">
    <property type="term" value="C:chromatin"/>
    <property type="evidence" value="ECO:0007669"/>
    <property type="project" value="TreeGrafter"/>
</dbReference>
<dbReference type="OrthoDB" id="1667110at2759"/>
<evidence type="ECO:0000256" key="7">
    <source>
        <dbReference type="PROSITE-ProRule" id="PRU00175"/>
    </source>
</evidence>
<dbReference type="EMBL" id="CM035419">
    <property type="protein sequence ID" value="KAH7415685.1"/>
    <property type="molecule type" value="Genomic_DNA"/>
</dbReference>
<evidence type="ECO:0000256" key="6">
    <source>
        <dbReference type="ARBA" id="ARBA00023242"/>
    </source>
</evidence>
<gene>
    <name evidence="12" type="ORF">KP509_14G056700</name>
</gene>
<reference evidence="12" key="1">
    <citation type="submission" date="2021-08" db="EMBL/GenBank/DDBJ databases">
        <title>WGS assembly of Ceratopteris richardii.</title>
        <authorList>
            <person name="Marchant D.B."/>
            <person name="Chen G."/>
            <person name="Jenkins J."/>
            <person name="Shu S."/>
            <person name="Leebens-Mack J."/>
            <person name="Grimwood J."/>
            <person name="Schmutz J."/>
            <person name="Soltis P."/>
            <person name="Soltis D."/>
            <person name="Chen Z.-H."/>
        </authorList>
    </citation>
    <scope>NUCLEOTIDE SEQUENCE</scope>
    <source>
        <strain evidence="12">Whitten #5841</strain>
        <tissue evidence="12">Leaf</tissue>
    </source>
</reference>
<evidence type="ECO:0000313" key="13">
    <source>
        <dbReference type="Proteomes" id="UP000825935"/>
    </source>
</evidence>
<dbReference type="Pfam" id="PF08879">
    <property type="entry name" value="WRC"/>
    <property type="match status" value="1"/>
</dbReference>
<evidence type="ECO:0000256" key="3">
    <source>
        <dbReference type="ARBA" id="ARBA00022723"/>
    </source>
</evidence>
<keyword evidence="7" id="KW-0863">Zinc-finger</keyword>
<keyword evidence="5" id="KW-0804">Transcription</keyword>
<dbReference type="InterPro" id="IPR045109">
    <property type="entry name" value="LSDs-like"/>
</dbReference>
<sequence length="1072" mass="121459">MTELPSDLRCRRTDGKLWRCKKQVMNENAMYCLQHYIYYRNKNKSSANGGKPVRSKQSSSGRSIKSRGKGSETQSNAANSVPLEGSDQVGSVIASVKARKRKTREEWFACYETYGQVKRRQEKSNLKLQPRGNATGARKRTHRETDAYSKPVHLSIPDQNDMKGHHEGYDSGSHGSPSSASSPIPVRKRGRPRKPLVEVTSPIVNQTKRRKSEPNKDFASIQKVFPRGRKPKGGFAQSSNPPAPVDRRAQKSLDSQESIPKSAKNRGKDASLGDQSAPTKINEVNTFKKFKGKNPDSKMCHQCQRNDKGKVIYCYNCRTKRFCLPCIARWYPLMTYEEIEESCPVCRKNCNCKACLRMHMPKYSSLEENVMDVSDSERISTLGYMLSFIGPLVKQLNTEEQKEVELEKKRTEDNAVEIENSELNADERLYCDNCNTSIVDLYRSCPMCKYDLCLVCCQELRQGEQPGGEQADSADAQSNERKGKECLATADTSVSAQERLMTWKVQNELDIPCPPIERGGCGSSLLSLRRTGHIDIEELVADMDIVMHKLHLNSFKVSGVGSGIGLTGQCSECAAIQIAGLETHKYLRLAASRSGSHDNYIYCPSVLDIPDDCLHHFQKHWLQGEPVIVKDVFNKTKGLSWEPMVMWRAFRETTKNKFADETKTVKAVDCLDWCEVEINIHQFFRGYEEGRSHRSGWPEMLKLKDWPPANFFHERLPRHGAEFISALPFHQYTHPSKGLLNLASKLPPEVSKPDLGPKTYIAYGHEQELGRGDSVTKLHCDLSDAVNVLTHAKEVKLAAWQLKKVESFKRNQSKDSKKPGRKSSKNRILESTTVILRDSCQDLNETRTVENAVEKQSLEEPSSESGRTGANSGDRISSCVDMDNKQHIYADDEIEKDDAGESCHTKGPSGGALWDIFRREDVPKLESYLNRHWKEFRHLGDELLDKVINPIHDQTIFIDEEHKRKLKEEEGIEPWTFEQYAGEAVFIPAGCPHQVRNKKSCIKVALDFVSPENVHQCIRLSEEYRLLPKEHRAKEDKLEIKKMILHAASSAVQELKQLLETRKPANGAEEVE</sequence>
<keyword evidence="7" id="KW-0862">Zinc</keyword>
<dbReference type="GO" id="GO:0000118">
    <property type="term" value="C:histone deacetylase complex"/>
    <property type="evidence" value="ECO:0007669"/>
    <property type="project" value="TreeGrafter"/>
</dbReference>
<feature type="compositionally biased region" description="Basic and acidic residues" evidence="8">
    <location>
        <begin position="160"/>
        <end position="169"/>
    </location>
</feature>
<dbReference type="InterPro" id="IPR018866">
    <property type="entry name" value="Znf-4CXXC_R1"/>
</dbReference>
<dbReference type="Gene3D" id="2.60.120.650">
    <property type="entry name" value="Cupin"/>
    <property type="match status" value="1"/>
</dbReference>
<comment type="caution">
    <text evidence="12">The sequence shown here is derived from an EMBL/GenBank/DDBJ whole genome shotgun (WGS) entry which is preliminary data.</text>
</comment>
<feature type="domain" description="JmjC" evidence="10">
    <location>
        <begin position="723"/>
        <end position="1025"/>
    </location>
</feature>
<name>A0A8T2TBZ4_CERRI</name>
<feature type="region of interest" description="Disordered" evidence="8">
    <location>
        <begin position="808"/>
        <end position="828"/>
    </location>
</feature>
<evidence type="ECO:0000259" key="9">
    <source>
        <dbReference type="PROSITE" id="PS50089"/>
    </source>
</evidence>
<dbReference type="Pfam" id="PF10497">
    <property type="entry name" value="zf-4CXXC_R1"/>
    <property type="match status" value="1"/>
</dbReference>
<dbReference type="EMBL" id="CM035419">
    <property type="protein sequence ID" value="KAH7415683.1"/>
    <property type="molecule type" value="Genomic_DNA"/>
</dbReference>
<dbReference type="GO" id="GO:0003712">
    <property type="term" value="F:transcription coregulator activity"/>
    <property type="evidence" value="ECO:0007669"/>
    <property type="project" value="TreeGrafter"/>
</dbReference>
<comment type="subcellular location">
    <subcellularLocation>
        <location evidence="1">Nucleus</location>
    </subcellularLocation>
</comment>
<protein>
    <recommendedName>
        <fullName evidence="14">Lysine-specific demethylase JMJ25</fullName>
    </recommendedName>
</protein>
<evidence type="ECO:0000259" key="11">
    <source>
        <dbReference type="PROSITE" id="PS51667"/>
    </source>
</evidence>
<feature type="compositionally biased region" description="Basic and acidic residues" evidence="8">
    <location>
        <begin position="847"/>
        <end position="858"/>
    </location>
</feature>
<feature type="region of interest" description="Disordered" evidence="8">
    <location>
        <begin position="847"/>
        <end position="878"/>
    </location>
</feature>
<dbReference type="PROSITE" id="PS51667">
    <property type="entry name" value="WRC"/>
    <property type="match status" value="1"/>
</dbReference>
<dbReference type="PANTHER" id="PTHR12549">
    <property type="entry name" value="JMJC DOMAIN-CONTAINING HISTONE DEMETHYLATION PROTEIN"/>
    <property type="match status" value="1"/>
</dbReference>
<dbReference type="PANTHER" id="PTHR12549:SF38">
    <property type="entry name" value="JMJC DOMAIN-CONTAINING HISTONE DEMETHYLASE 2, ISOFORM A"/>
    <property type="match status" value="1"/>
</dbReference>
<dbReference type="Pfam" id="PF02373">
    <property type="entry name" value="JmjC"/>
    <property type="match status" value="1"/>
</dbReference>
<dbReference type="PROSITE" id="PS51184">
    <property type="entry name" value="JMJC"/>
    <property type="match status" value="1"/>
</dbReference>
<dbReference type="PROSITE" id="PS50089">
    <property type="entry name" value="ZF_RING_2"/>
    <property type="match status" value="1"/>
</dbReference>
<feature type="region of interest" description="Disordered" evidence="8">
    <location>
        <begin position="464"/>
        <end position="486"/>
    </location>
</feature>
<evidence type="ECO:0008006" key="14">
    <source>
        <dbReference type="Google" id="ProtNLM"/>
    </source>
</evidence>
<dbReference type="InterPro" id="IPR001841">
    <property type="entry name" value="Znf_RING"/>
</dbReference>
<evidence type="ECO:0000313" key="12">
    <source>
        <dbReference type="EMBL" id="KAH7415685.1"/>
    </source>
</evidence>
<dbReference type="Proteomes" id="UP000825935">
    <property type="component" value="Chromosome 14"/>
</dbReference>
<keyword evidence="6" id="KW-0539">Nucleus</keyword>
<evidence type="ECO:0000256" key="2">
    <source>
        <dbReference type="ARBA" id="ARBA00006801"/>
    </source>
</evidence>
<evidence type="ECO:0000256" key="1">
    <source>
        <dbReference type="ARBA" id="ARBA00004123"/>
    </source>
</evidence>
<feature type="domain" description="RING-type" evidence="9">
    <location>
        <begin position="300"/>
        <end position="347"/>
    </location>
</feature>
<feature type="compositionally biased region" description="Polar residues" evidence="8">
    <location>
        <begin position="859"/>
        <end position="875"/>
    </location>
</feature>
<dbReference type="AlphaFoldDB" id="A0A8T2TBZ4"/>
<comment type="similarity">
    <text evidence="2">Belongs to the JARID1 histone demethylase family.</text>
</comment>
<evidence type="ECO:0000256" key="5">
    <source>
        <dbReference type="ARBA" id="ARBA00023163"/>
    </source>
</evidence>
<dbReference type="GO" id="GO:0008270">
    <property type="term" value="F:zinc ion binding"/>
    <property type="evidence" value="ECO:0007669"/>
    <property type="project" value="UniProtKB-KW"/>
</dbReference>
<keyword evidence="3" id="KW-0479">Metal-binding</keyword>
<keyword evidence="4" id="KW-0805">Transcription regulation</keyword>
<dbReference type="GO" id="GO:0031490">
    <property type="term" value="F:chromatin DNA binding"/>
    <property type="evidence" value="ECO:0007669"/>
    <property type="project" value="TreeGrafter"/>
</dbReference>
<evidence type="ECO:0000256" key="8">
    <source>
        <dbReference type="SAM" id="MobiDB-lite"/>
    </source>
</evidence>
<dbReference type="InterPro" id="IPR003347">
    <property type="entry name" value="JmjC_dom"/>
</dbReference>
<dbReference type="EMBL" id="CM035419">
    <property type="protein sequence ID" value="KAH7415684.1"/>
    <property type="molecule type" value="Genomic_DNA"/>
</dbReference>
<dbReference type="SUPFAM" id="SSF51197">
    <property type="entry name" value="Clavaminate synthase-like"/>
    <property type="match status" value="1"/>
</dbReference>
<dbReference type="SMART" id="SM00558">
    <property type="entry name" value="JmjC"/>
    <property type="match status" value="1"/>
</dbReference>
<feature type="domain" description="WRC" evidence="11">
    <location>
        <begin position="4"/>
        <end position="49"/>
    </location>
</feature>
<organism evidence="12 13">
    <name type="scientific">Ceratopteris richardii</name>
    <name type="common">Triangle waterfern</name>
    <dbReference type="NCBI Taxonomy" id="49495"/>
    <lineage>
        <taxon>Eukaryota</taxon>
        <taxon>Viridiplantae</taxon>
        <taxon>Streptophyta</taxon>
        <taxon>Embryophyta</taxon>
        <taxon>Tracheophyta</taxon>
        <taxon>Polypodiopsida</taxon>
        <taxon>Polypodiidae</taxon>
        <taxon>Polypodiales</taxon>
        <taxon>Pteridineae</taxon>
        <taxon>Pteridaceae</taxon>
        <taxon>Parkerioideae</taxon>
        <taxon>Ceratopteris</taxon>
    </lineage>
</organism>
<feature type="compositionally biased region" description="Low complexity" evidence="8">
    <location>
        <begin position="171"/>
        <end position="183"/>
    </location>
</feature>